<protein>
    <submittedName>
        <fullName evidence="2">Uncharacterized protein</fullName>
    </submittedName>
</protein>
<evidence type="ECO:0000313" key="3">
    <source>
        <dbReference type="Proteomes" id="UP001595898"/>
    </source>
</evidence>
<accession>A0ABD5PPX3</accession>
<feature type="transmembrane region" description="Helical" evidence="1">
    <location>
        <begin position="7"/>
        <end position="28"/>
    </location>
</feature>
<dbReference type="EMBL" id="JBHSFA010000005">
    <property type="protein sequence ID" value="MFC4542360.1"/>
    <property type="molecule type" value="Genomic_DNA"/>
</dbReference>
<dbReference type="AlphaFoldDB" id="A0ABD5PPX3"/>
<proteinExistence type="predicted"/>
<dbReference type="Proteomes" id="UP001595898">
    <property type="component" value="Unassembled WGS sequence"/>
</dbReference>
<reference evidence="2 3" key="1">
    <citation type="journal article" date="2019" name="Int. J. Syst. Evol. Microbiol.">
        <title>The Global Catalogue of Microorganisms (GCM) 10K type strain sequencing project: providing services to taxonomists for standard genome sequencing and annotation.</title>
        <authorList>
            <consortium name="The Broad Institute Genomics Platform"/>
            <consortium name="The Broad Institute Genome Sequencing Center for Infectious Disease"/>
            <person name="Wu L."/>
            <person name="Ma J."/>
        </authorList>
    </citation>
    <scope>NUCLEOTIDE SEQUENCE [LARGE SCALE GENOMIC DNA]</scope>
    <source>
        <strain evidence="2 3">WLHS5</strain>
    </source>
</reference>
<name>A0ABD5PPX3_9EURY</name>
<keyword evidence="1" id="KW-0812">Transmembrane</keyword>
<feature type="transmembrane region" description="Helical" evidence="1">
    <location>
        <begin position="34"/>
        <end position="53"/>
    </location>
</feature>
<keyword evidence="1" id="KW-0472">Membrane</keyword>
<evidence type="ECO:0000256" key="1">
    <source>
        <dbReference type="SAM" id="Phobius"/>
    </source>
</evidence>
<evidence type="ECO:0000313" key="2">
    <source>
        <dbReference type="EMBL" id="MFC4542360.1"/>
    </source>
</evidence>
<keyword evidence="1" id="KW-1133">Transmembrane helix</keyword>
<keyword evidence="3" id="KW-1185">Reference proteome</keyword>
<organism evidence="2 3">
    <name type="scientific">Halosolutus amylolyticus</name>
    <dbReference type="NCBI Taxonomy" id="2932267"/>
    <lineage>
        <taxon>Archaea</taxon>
        <taxon>Methanobacteriati</taxon>
        <taxon>Methanobacteriota</taxon>
        <taxon>Stenosarchaea group</taxon>
        <taxon>Halobacteria</taxon>
        <taxon>Halobacteriales</taxon>
        <taxon>Natrialbaceae</taxon>
        <taxon>Halosolutus</taxon>
    </lineage>
</organism>
<dbReference type="RefSeq" id="WP_250141758.1">
    <property type="nucleotide sequence ID" value="NZ_JALIQP010000004.1"/>
</dbReference>
<sequence>MDRRQRTIVGILWISVAGVMALTLEPGIPSTASAIARLFVVLLALFLAVVYLFDPWGVLSRQPFH</sequence>
<comment type="caution">
    <text evidence="2">The sequence shown here is derived from an EMBL/GenBank/DDBJ whole genome shotgun (WGS) entry which is preliminary data.</text>
</comment>
<gene>
    <name evidence="2" type="ORF">ACFO5R_10525</name>
</gene>